<proteinExistence type="predicted"/>
<accession>X0PA64</accession>
<dbReference type="EMBL" id="BAKI01000007">
    <property type="protein sequence ID" value="GAF36068.1"/>
    <property type="molecule type" value="Genomic_DNA"/>
</dbReference>
<dbReference type="AlphaFoldDB" id="X0PA64"/>
<gene>
    <name evidence="1" type="ORF">JCM14108_1010</name>
</gene>
<organism evidence="1 2">
    <name type="scientific">Lentilactobacillus farraginis DSM 18382 = JCM 14108</name>
    <dbReference type="NCBI Taxonomy" id="1423743"/>
    <lineage>
        <taxon>Bacteria</taxon>
        <taxon>Bacillati</taxon>
        <taxon>Bacillota</taxon>
        <taxon>Bacilli</taxon>
        <taxon>Lactobacillales</taxon>
        <taxon>Lactobacillaceae</taxon>
        <taxon>Lentilactobacillus</taxon>
    </lineage>
</organism>
<dbReference type="Proteomes" id="UP000019488">
    <property type="component" value="Unassembled WGS sequence"/>
</dbReference>
<protein>
    <submittedName>
        <fullName evidence="1">Uncharacterized protein</fullName>
    </submittedName>
</protein>
<sequence length="230" mass="24834">MQLKKKLLGSFIAVAGTALLTFGGYATVNHTVFHANSGISSAQQTPAPQTLTVDGTKLTASVTNSNPKDYQLDYNDDNNNRHATFEKQTYDDSQAAANALDYLGQQAGTKDELKNGNAAVSQGTLGHVYTHWNQGNWSITTVTPSQAAGGPNPTTFANQVANQIKQSSLPVKNVNHGAIVLYSNNEQELANTVKWQADNHVYQVASDQPTWLFNSATVPIKEDPLCITRN</sequence>
<comment type="caution">
    <text evidence="1">The sequence shown here is derived from an EMBL/GenBank/DDBJ whole genome shotgun (WGS) entry which is preliminary data.</text>
</comment>
<dbReference type="STRING" id="1423743.FD41_GL001316"/>
<reference evidence="1" key="1">
    <citation type="journal article" date="2014" name="Genome Announc.">
        <title>Draft Genome Sequences of Two Lactobacillus Strains, L. farraginis JCM 14108T and L. composti JCM 14202T, Isolated from Compost of Distilled Shochu Residue.</title>
        <authorList>
            <person name="Yuki M."/>
            <person name="Oshima K."/>
            <person name="Suda W."/>
            <person name="Kitahara M."/>
            <person name="Kitamura K."/>
            <person name="Iida T."/>
            <person name="Hattori M."/>
            <person name="Ohkuma M."/>
        </authorList>
    </citation>
    <scope>NUCLEOTIDE SEQUENCE [LARGE SCALE GENOMIC DNA]</scope>
    <source>
        <strain evidence="1">JCM 14108</strain>
    </source>
</reference>
<evidence type="ECO:0000313" key="1">
    <source>
        <dbReference type="EMBL" id="GAF36068.1"/>
    </source>
</evidence>
<evidence type="ECO:0000313" key="2">
    <source>
        <dbReference type="Proteomes" id="UP000019488"/>
    </source>
</evidence>
<name>X0PA64_9LACO</name>
<dbReference type="RefSeq" id="WP_237745703.1">
    <property type="nucleotide sequence ID" value="NZ_BAKI01000007.1"/>
</dbReference>